<evidence type="ECO:0000259" key="1">
    <source>
        <dbReference type="PROSITE" id="PS51186"/>
    </source>
</evidence>
<organism evidence="2 3">
    <name type="scientific">Trichodelitschia bisporula</name>
    <dbReference type="NCBI Taxonomy" id="703511"/>
    <lineage>
        <taxon>Eukaryota</taxon>
        <taxon>Fungi</taxon>
        <taxon>Dikarya</taxon>
        <taxon>Ascomycota</taxon>
        <taxon>Pezizomycotina</taxon>
        <taxon>Dothideomycetes</taxon>
        <taxon>Dothideomycetes incertae sedis</taxon>
        <taxon>Phaeotrichales</taxon>
        <taxon>Phaeotrichaceae</taxon>
        <taxon>Trichodelitschia</taxon>
    </lineage>
</organism>
<dbReference type="CDD" id="cd04301">
    <property type="entry name" value="NAT_SF"/>
    <property type="match status" value="1"/>
</dbReference>
<dbReference type="Pfam" id="PF13673">
    <property type="entry name" value="Acetyltransf_10"/>
    <property type="match status" value="1"/>
</dbReference>
<dbReference type="Proteomes" id="UP000799640">
    <property type="component" value="Unassembled WGS sequence"/>
</dbReference>
<keyword evidence="2" id="KW-0808">Transferase</keyword>
<dbReference type="UniPathway" id="UPA00113">
    <property type="reaction ID" value="UER00529"/>
</dbReference>
<sequence length="150" mass="16568">MNERKDSIAPDSSVPGYILVSRAPRIDACLHLRVSCGLTPRTAAQAELALAGSWYMVHILHLDSNKVVGMGRIIGDGGGYFHIVDIAILPEHQRRGLGDWIMHALIDHIKEEAPEGAYVNLIADLQGKKLYARHGFVETSPKAEGMERRF</sequence>
<evidence type="ECO:0000313" key="3">
    <source>
        <dbReference type="Proteomes" id="UP000799640"/>
    </source>
</evidence>
<dbReference type="AlphaFoldDB" id="A0A6G1HXX6"/>
<feature type="domain" description="N-acetyltransferase" evidence="1">
    <location>
        <begin position="18"/>
        <end position="150"/>
    </location>
</feature>
<protein>
    <submittedName>
        <fullName evidence="2">Acyl-CoA N-acyltransferase</fullName>
    </submittedName>
</protein>
<dbReference type="InterPro" id="IPR053144">
    <property type="entry name" value="Acetyltransferase_Butenolide"/>
</dbReference>
<gene>
    <name evidence="2" type="ORF">EJ06DRAFT_402081</name>
</gene>
<dbReference type="SUPFAM" id="SSF55729">
    <property type="entry name" value="Acyl-CoA N-acyltransferases (Nat)"/>
    <property type="match status" value="1"/>
</dbReference>
<dbReference type="OrthoDB" id="2744543at2759"/>
<dbReference type="GO" id="GO:0006048">
    <property type="term" value="P:UDP-N-acetylglucosamine biosynthetic process"/>
    <property type="evidence" value="ECO:0007669"/>
    <property type="project" value="UniProtKB-UniPathway"/>
</dbReference>
<name>A0A6G1HXX6_9PEZI</name>
<dbReference type="GO" id="GO:0016747">
    <property type="term" value="F:acyltransferase activity, transferring groups other than amino-acyl groups"/>
    <property type="evidence" value="ECO:0007669"/>
    <property type="project" value="InterPro"/>
</dbReference>
<evidence type="ECO:0000313" key="2">
    <source>
        <dbReference type="EMBL" id="KAF2400669.1"/>
    </source>
</evidence>
<dbReference type="EMBL" id="ML996694">
    <property type="protein sequence ID" value="KAF2400669.1"/>
    <property type="molecule type" value="Genomic_DNA"/>
</dbReference>
<dbReference type="InterPro" id="IPR016181">
    <property type="entry name" value="Acyl_CoA_acyltransferase"/>
</dbReference>
<keyword evidence="2" id="KW-0012">Acyltransferase</keyword>
<reference evidence="2" key="1">
    <citation type="journal article" date="2020" name="Stud. Mycol.">
        <title>101 Dothideomycetes genomes: a test case for predicting lifestyles and emergence of pathogens.</title>
        <authorList>
            <person name="Haridas S."/>
            <person name="Albert R."/>
            <person name="Binder M."/>
            <person name="Bloem J."/>
            <person name="Labutti K."/>
            <person name="Salamov A."/>
            <person name="Andreopoulos B."/>
            <person name="Baker S."/>
            <person name="Barry K."/>
            <person name="Bills G."/>
            <person name="Bluhm B."/>
            <person name="Cannon C."/>
            <person name="Castanera R."/>
            <person name="Culley D."/>
            <person name="Daum C."/>
            <person name="Ezra D."/>
            <person name="Gonzalez J."/>
            <person name="Henrissat B."/>
            <person name="Kuo A."/>
            <person name="Liang C."/>
            <person name="Lipzen A."/>
            <person name="Lutzoni F."/>
            <person name="Magnuson J."/>
            <person name="Mondo S."/>
            <person name="Nolan M."/>
            <person name="Ohm R."/>
            <person name="Pangilinan J."/>
            <person name="Park H.-J."/>
            <person name="Ramirez L."/>
            <person name="Alfaro M."/>
            <person name="Sun H."/>
            <person name="Tritt A."/>
            <person name="Yoshinaga Y."/>
            <person name="Zwiers L.-H."/>
            <person name="Turgeon B."/>
            <person name="Goodwin S."/>
            <person name="Spatafora J."/>
            <person name="Crous P."/>
            <person name="Grigoriev I."/>
        </authorList>
    </citation>
    <scope>NUCLEOTIDE SEQUENCE</scope>
    <source>
        <strain evidence="2">CBS 262.69</strain>
    </source>
</reference>
<dbReference type="PANTHER" id="PTHR43233">
    <property type="entry name" value="FAMILY N-ACETYLTRANSFERASE, PUTATIVE (AFU_ORTHOLOGUE AFUA_6G03350)-RELATED"/>
    <property type="match status" value="1"/>
</dbReference>
<dbReference type="Gene3D" id="3.40.630.30">
    <property type="match status" value="1"/>
</dbReference>
<keyword evidence="3" id="KW-1185">Reference proteome</keyword>
<dbReference type="PANTHER" id="PTHR43233:SF1">
    <property type="entry name" value="FAMILY N-ACETYLTRANSFERASE, PUTATIVE (AFU_ORTHOLOGUE AFUA_6G03350)-RELATED"/>
    <property type="match status" value="1"/>
</dbReference>
<dbReference type="PROSITE" id="PS51186">
    <property type="entry name" value="GNAT"/>
    <property type="match status" value="1"/>
</dbReference>
<proteinExistence type="predicted"/>
<accession>A0A6G1HXX6</accession>
<dbReference type="InterPro" id="IPR000182">
    <property type="entry name" value="GNAT_dom"/>
</dbReference>